<gene>
    <name evidence="2" type="ORF">F8566_08125</name>
</gene>
<reference evidence="2 3" key="1">
    <citation type="submission" date="2019-09" db="EMBL/GenBank/DDBJ databases">
        <title>Actinomadura physcomitrii sp. nov., a novel actinomycete isolated from moss [Physcomitrium sphaericum (Ludw) Fuernr].</title>
        <authorList>
            <person name="Zhuang X."/>
            <person name="Liu C."/>
        </authorList>
    </citation>
    <scope>NUCLEOTIDE SEQUENCE [LARGE SCALE GENOMIC DNA]</scope>
    <source>
        <strain evidence="2 3">HMC1</strain>
    </source>
</reference>
<evidence type="ECO:0000313" key="2">
    <source>
        <dbReference type="EMBL" id="KAB2350912.1"/>
    </source>
</evidence>
<dbReference type="EMBL" id="WBMT01000003">
    <property type="protein sequence ID" value="KAB2350912.1"/>
    <property type="molecule type" value="Genomic_DNA"/>
</dbReference>
<feature type="chain" id="PRO_5039056388" evidence="1">
    <location>
        <begin position="28"/>
        <end position="144"/>
    </location>
</feature>
<evidence type="ECO:0000256" key="1">
    <source>
        <dbReference type="SAM" id="SignalP"/>
    </source>
</evidence>
<dbReference type="AlphaFoldDB" id="A0A6H9YRY9"/>
<comment type="caution">
    <text evidence="2">The sequence shown here is derived from an EMBL/GenBank/DDBJ whole genome shotgun (WGS) entry which is preliminary data.</text>
</comment>
<dbReference type="RefSeq" id="WP_151559310.1">
    <property type="nucleotide sequence ID" value="NZ_WBMT01000003.1"/>
</dbReference>
<dbReference type="Proteomes" id="UP000468735">
    <property type="component" value="Unassembled WGS sequence"/>
</dbReference>
<evidence type="ECO:0000313" key="3">
    <source>
        <dbReference type="Proteomes" id="UP000468735"/>
    </source>
</evidence>
<name>A0A6H9YRY9_9ACTN</name>
<organism evidence="2 3">
    <name type="scientific">Actinomadura rudentiformis</name>
    <dbReference type="NCBI Taxonomy" id="359158"/>
    <lineage>
        <taxon>Bacteria</taxon>
        <taxon>Bacillati</taxon>
        <taxon>Actinomycetota</taxon>
        <taxon>Actinomycetes</taxon>
        <taxon>Streptosporangiales</taxon>
        <taxon>Thermomonosporaceae</taxon>
        <taxon>Actinomadura</taxon>
    </lineage>
</organism>
<feature type="signal peptide" evidence="1">
    <location>
        <begin position="1"/>
        <end position="27"/>
    </location>
</feature>
<protein>
    <submittedName>
        <fullName evidence="2">Uncharacterized protein</fullName>
    </submittedName>
</protein>
<keyword evidence="3" id="KW-1185">Reference proteome</keyword>
<keyword evidence="1" id="KW-0732">Signal</keyword>
<accession>A0A6H9YRY9</accession>
<sequence>MRMYARFSIATAIGVGLLATSVPQASAAAPHTDFTCKSPKGDVGTVRVFHSKDTFKVTSMHYKIKLAGPKRHHNNVYVHDYKAAPGKTDVVSKTGDNGKGDNKWHKFREKDYSRSNKAKLYVKFDFDHSGADPHCDDFGPLKKR</sequence>
<proteinExistence type="predicted"/>